<name>A0A2U1AEP8_9BACT</name>
<dbReference type="GeneID" id="78297075"/>
<accession>A0A2U1AEP8</accession>
<sequence>MNGQMLNYLPGEGVLRIREFCGLNHEFQVAELDFPPLPETVRQCGWLAPDGRRFPMQRSRQNPRRGFLAVAIAPHEQLDLKLDSAAAAVDDPVRLTLRETEYLLENRQLSLRIPAGRQWTAPLPCSVPGPVAEIRRSGGKWFGTTYFDTLLPIRETAVTVREEGPVRTVVEYRALLADGRESRTAITLDAGQCFALIDEEFHFGESDQLVWLFDGAVLPETGYFLDSTPAYQTRWLNYFLDTQLARLGPWSQQSQLGLSDGFGFALPGENTRFGAVALQGGRWRGNRLNSLDAWMRRLRKGDRLTRRLVPAETKADAVPVPPAEQIPARDRSECTPALCWEAWLGDGRRRWALAVCDAETFTPKAGDDLTRQEPPLDHFISAGSAAEFQKQQGLLRKLHIQRGLLPLQELLGMTFDALPAPGSCWSFDGSADFLRGHLAPDAPADLHSAAFLREMREFLRVRLESFWYGGGAANTNPVSSRRVAPYTFLLEEAAAAGEIQPEEMRLARARILALAKLMSLPDYYCGESAMRPADDPDALNVPLMGMANQNFYTDVINLSGTAGAIYPDHPEAAKWRGEFIRLFSRQLDVHCYQSGVWEESHTYFQHVLLTVLPLMLMLRDRGEHDFFADTRFRKMLRATAAQLTPRDRLTGDFRHLVAFGDHEGSIEPYRILWRHFATAAAPHDRELAAQLNRMARECGGTPDETLPETPLPWENEYLPGLGVFFRGQLENAETLLALRTGSAWAHHHDDDGSFQLFAFGRMLIGDAGFGGRTAGREKFSDDGHSRWTLPGRQIHNYHWRCTRGWPVRLELDAPQPEATVFTPANFTLAEGRALPFQQQLRHFRKVVRLAPGAFLIADANEQPAESCYHFHFGSTRLRLDTDGAAEADYGDNVRLRLTPLSSGLAAERLADTAGCAPGDAMTTAHVRYTAPAAVRSAAFLIRFGTGPEIEQPFPLPAGACDIQIS</sequence>
<dbReference type="OrthoDB" id="7335480at2"/>
<evidence type="ECO:0000313" key="1">
    <source>
        <dbReference type="EMBL" id="PVY34817.1"/>
    </source>
</evidence>
<protein>
    <recommendedName>
        <fullName evidence="3">Heparinase II/III-like protein</fullName>
    </recommendedName>
</protein>
<evidence type="ECO:0000313" key="2">
    <source>
        <dbReference type="Proteomes" id="UP000245959"/>
    </source>
</evidence>
<keyword evidence="2" id="KW-1185">Reference proteome</keyword>
<dbReference type="EMBL" id="QEKH01000045">
    <property type="protein sequence ID" value="PVY34817.1"/>
    <property type="molecule type" value="Genomic_DNA"/>
</dbReference>
<dbReference type="InterPro" id="IPR008929">
    <property type="entry name" value="Chondroitin_lyas"/>
</dbReference>
<proteinExistence type="predicted"/>
<organism evidence="1 2">
    <name type="scientific">Victivallis vadensis</name>
    <dbReference type="NCBI Taxonomy" id="172901"/>
    <lineage>
        <taxon>Bacteria</taxon>
        <taxon>Pseudomonadati</taxon>
        <taxon>Lentisphaerota</taxon>
        <taxon>Lentisphaeria</taxon>
        <taxon>Victivallales</taxon>
        <taxon>Victivallaceae</taxon>
        <taxon>Victivallis</taxon>
    </lineage>
</organism>
<dbReference type="Proteomes" id="UP000245959">
    <property type="component" value="Unassembled WGS sequence"/>
</dbReference>
<dbReference type="Gene3D" id="1.50.10.100">
    <property type="entry name" value="Chondroitin AC/alginate lyase"/>
    <property type="match status" value="1"/>
</dbReference>
<comment type="caution">
    <text evidence="1">The sequence shown here is derived from an EMBL/GenBank/DDBJ whole genome shotgun (WGS) entry which is preliminary data.</text>
</comment>
<evidence type="ECO:0008006" key="3">
    <source>
        <dbReference type="Google" id="ProtNLM"/>
    </source>
</evidence>
<dbReference type="Gene3D" id="2.70.98.70">
    <property type="match status" value="1"/>
</dbReference>
<dbReference type="RefSeq" id="WP_116885812.1">
    <property type="nucleotide sequence ID" value="NZ_CABMMC010000055.1"/>
</dbReference>
<dbReference type="AlphaFoldDB" id="A0A2U1AEP8"/>
<reference evidence="1 2" key="1">
    <citation type="submission" date="2018-04" db="EMBL/GenBank/DDBJ databases">
        <title>Genomic Encyclopedia of Type Strains, Phase IV (KMG-IV): sequencing the most valuable type-strain genomes for metagenomic binning, comparative biology and taxonomic classification.</title>
        <authorList>
            <person name="Goeker M."/>
        </authorList>
    </citation>
    <scope>NUCLEOTIDE SEQUENCE [LARGE SCALE GENOMIC DNA]</scope>
    <source>
        <strain evidence="1 2">DSM 14823</strain>
    </source>
</reference>
<gene>
    <name evidence="1" type="ORF">C8D82_14516</name>
</gene>